<sequence length="64" mass="6694">MSAPQYLGPASAQSTPSLTTILKDQITNPAYREGNLNILKAVSIFVIGVAFARSGLSSALVPVF</sequence>
<organism evidence="1">
    <name type="scientific">Cryptococcus bacillisporus CA1280</name>
    <dbReference type="NCBI Taxonomy" id="1296109"/>
    <lineage>
        <taxon>Eukaryota</taxon>
        <taxon>Fungi</taxon>
        <taxon>Dikarya</taxon>
        <taxon>Basidiomycota</taxon>
        <taxon>Agaricomycotina</taxon>
        <taxon>Tremellomycetes</taxon>
        <taxon>Tremellales</taxon>
        <taxon>Cryptococcaceae</taxon>
        <taxon>Cryptococcus</taxon>
        <taxon>Cryptococcus gattii species complex</taxon>
    </lineage>
</organism>
<gene>
    <name evidence="1" type="ORF">I312_03815</name>
</gene>
<dbReference type="OrthoDB" id="5514856at2759"/>
<proteinExistence type="predicted"/>
<accession>A0A0D0TKC4</accession>
<evidence type="ECO:0000313" key="1">
    <source>
        <dbReference type="EMBL" id="KIR46922.1"/>
    </source>
</evidence>
<protein>
    <submittedName>
        <fullName evidence="1">Uncharacterized protein</fullName>
    </submittedName>
</protein>
<dbReference type="AlphaFoldDB" id="A0A0D0TKC4"/>
<dbReference type="EMBL" id="KN847982">
    <property type="protein sequence ID" value="KIR46922.1"/>
    <property type="molecule type" value="Genomic_DNA"/>
</dbReference>
<dbReference type="HOGENOM" id="CLU_2867584_0_0_1"/>
<reference evidence="1" key="1">
    <citation type="submission" date="2015-01" db="EMBL/GenBank/DDBJ databases">
        <title>The Genome Sequence of Cryptococcus gattii CA1280.</title>
        <authorList>
            <consortium name="The Broad Institute Genomics Platform"/>
            <person name="Cuomo C."/>
            <person name="Litvintseva A."/>
            <person name="Chen Y."/>
            <person name="Heitman J."/>
            <person name="Sun S."/>
            <person name="Springer D."/>
            <person name="Dromer F."/>
            <person name="Young S."/>
            <person name="Zeng Q."/>
            <person name="Gargeya S."/>
            <person name="Abouelleil A."/>
            <person name="Alvarado L."/>
            <person name="Chapman S.B."/>
            <person name="Gainer-Dewar J."/>
            <person name="Goldberg J."/>
            <person name="Griggs A."/>
            <person name="Gujja S."/>
            <person name="Hansen M."/>
            <person name="Howarth C."/>
            <person name="Imamovic A."/>
            <person name="Larimer J."/>
            <person name="Murphy C."/>
            <person name="Naylor J."/>
            <person name="Pearson M."/>
            <person name="Priest M."/>
            <person name="Roberts A."/>
            <person name="Saif S."/>
            <person name="Shea T."/>
            <person name="Sykes S."/>
            <person name="Wortman J."/>
            <person name="Nusbaum C."/>
            <person name="Birren B."/>
        </authorList>
    </citation>
    <scope>NUCLEOTIDE SEQUENCE [LARGE SCALE GENOMIC DNA]</scope>
    <source>
        <strain evidence="1">CA1280</strain>
    </source>
</reference>
<name>A0A0D0TKC4_CRYGA</name>